<reference evidence="5 6" key="1">
    <citation type="submission" date="2019-05" db="EMBL/GenBank/DDBJ databases">
        <title>Complete genome sequencing of Anaerostipes rhamnosivorans.</title>
        <authorList>
            <person name="Bui T.P.N."/>
            <person name="de Vos W.M."/>
        </authorList>
    </citation>
    <scope>NUCLEOTIDE SEQUENCE [LARGE SCALE GENOMIC DNA]</scope>
    <source>
        <strain evidence="5 6">1y2</strain>
    </source>
</reference>
<dbReference type="PROSITE" id="PS50893">
    <property type="entry name" value="ABC_TRANSPORTER_2"/>
    <property type="match status" value="2"/>
</dbReference>
<dbReference type="Proteomes" id="UP000298653">
    <property type="component" value="Chromosome"/>
</dbReference>
<dbReference type="InterPro" id="IPR027417">
    <property type="entry name" value="P-loop_NTPase"/>
</dbReference>
<evidence type="ECO:0000256" key="2">
    <source>
        <dbReference type="ARBA" id="ARBA00022840"/>
    </source>
</evidence>
<name>A0A4P8IIC7_9FIRM</name>
<evidence type="ECO:0000256" key="1">
    <source>
        <dbReference type="ARBA" id="ARBA00022741"/>
    </source>
</evidence>
<sequence length="495" mass="57053">MSLIQISNLTFSYDTSFDYIFEHVSFQIDTGWRLGLTGRNGRGKTTFLKLLMGEYEYQGSIQSGMEFDYFPFQVEEPEQMTIDVLDRIDPQYELWKIMKELSLLDISDEVLYRTFGSLSNGEQTKVLLAALFAKENHFLLIDEPTNHLDANARRKVAEYLKSKKGFILVSHDRTFLDECIDHILSINKTNIEVQKGNFTSWYQNKMLNDQFEMAENEKLKKEIGRLSDAQKRTAGWSREVEKTKRGTRNSGLRPDRGFIGHKAAKMMKRSKASVTRKEEAVKEKSKLLKNIETMDCLKLSPLAHHARRLAEFKDAAISYGDRTVAEHLSFSVEQGDRIALTGHNGCGKSSVLKLLMGEKISYTGALYVAKGLKISYVPQNTDGLRGNLRDYAYEYGIDESLFKAILRKLDFSRLQFEKRIEEFSEGQKKKVLIARSLCEEAHLYIWDEPLNFIDVFSRMQIEELLLNSCPTLLFVEHDQTFSGRIKTKEVIMRPL</sequence>
<dbReference type="RefSeq" id="WP_137329829.1">
    <property type="nucleotide sequence ID" value="NZ_CP040058.1"/>
</dbReference>
<dbReference type="CDD" id="cd03221">
    <property type="entry name" value="ABCF_EF-3"/>
    <property type="match status" value="2"/>
</dbReference>
<evidence type="ECO:0000259" key="4">
    <source>
        <dbReference type="PROSITE" id="PS50893"/>
    </source>
</evidence>
<protein>
    <submittedName>
        <fullName evidence="5">ABC transporter, ATP-binding protein</fullName>
    </submittedName>
</protein>
<feature type="domain" description="ABC transporter" evidence="4">
    <location>
        <begin position="310"/>
        <end position="493"/>
    </location>
</feature>
<dbReference type="GO" id="GO:0016887">
    <property type="term" value="F:ATP hydrolysis activity"/>
    <property type="evidence" value="ECO:0007669"/>
    <property type="project" value="InterPro"/>
</dbReference>
<evidence type="ECO:0000313" key="6">
    <source>
        <dbReference type="Proteomes" id="UP000298653"/>
    </source>
</evidence>
<dbReference type="NCBIfam" id="NF000355">
    <property type="entry name" value="ribo_prot_ABC_F"/>
    <property type="match status" value="1"/>
</dbReference>
<accession>A0A4P8IIC7</accession>
<keyword evidence="6" id="KW-1185">Reference proteome</keyword>
<dbReference type="GO" id="GO:0005524">
    <property type="term" value="F:ATP binding"/>
    <property type="evidence" value="ECO:0007669"/>
    <property type="project" value="UniProtKB-KW"/>
</dbReference>
<dbReference type="OrthoDB" id="9801441at2"/>
<dbReference type="AlphaFoldDB" id="A0A4P8IIC7"/>
<dbReference type="EMBL" id="CP040058">
    <property type="protein sequence ID" value="QCP36627.1"/>
    <property type="molecule type" value="Genomic_DNA"/>
</dbReference>
<dbReference type="PANTHER" id="PTHR42855">
    <property type="entry name" value="ABC TRANSPORTER ATP-BINDING SUBUNIT"/>
    <property type="match status" value="1"/>
</dbReference>
<keyword evidence="2 5" id="KW-0067">ATP-binding</keyword>
<proteinExistence type="predicted"/>
<evidence type="ECO:0000313" key="5">
    <source>
        <dbReference type="EMBL" id="QCP36627.1"/>
    </source>
</evidence>
<dbReference type="KEGG" id="arf:AR1Y2_3173"/>
<keyword evidence="1" id="KW-0547">Nucleotide-binding</keyword>
<feature type="domain" description="ABC transporter" evidence="4">
    <location>
        <begin position="4"/>
        <end position="213"/>
    </location>
</feature>
<gene>
    <name evidence="5" type="ORF">AR1Y2_3173</name>
</gene>
<dbReference type="PANTHER" id="PTHR42855:SF2">
    <property type="entry name" value="DRUG RESISTANCE ABC TRANSPORTER,ATP-BINDING PROTEIN"/>
    <property type="match status" value="1"/>
</dbReference>
<dbReference type="SUPFAM" id="SSF52540">
    <property type="entry name" value="P-loop containing nucleoside triphosphate hydrolases"/>
    <property type="match status" value="2"/>
</dbReference>
<feature type="region of interest" description="Disordered" evidence="3">
    <location>
        <begin position="234"/>
        <end position="257"/>
    </location>
</feature>
<dbReference type="SMART" id="SM00382">
    <property type="entry name" value="AAA"/>
    <property type="match status" value="2"/>
</dbReference>
<evidence type="ECO:0000256" key="3">
    <source>
        <dbReference type="SAM" id="MobiDB-lite"/>
    </source>
</evidence>
<dbReference type="InterPro" id="IPR051309">
    <property type="entry name" value="ABCF_ATPase"/>
</dbReference>
<dbReference type="InterPro" id="IPR003593">
    <property type="entry name" value="AAA+_ATPase"/>
</dbReference>
<dbReference type="Pfam" id="PF00005">
    <property type="entry name" value="ABC_tran"/>
    <property type="match status" value="2"/>
</dbReference>
<dbReference type="Gene3D" id="3.40.50.300">
    <property type="entry name" value="P-loop containing nucleotide triphosphate hydrolases"/>
    <property type="match status" value="2"/>
</dbReference>
<organism evidence="5 6">
    <name type="scientific">Anaerostipes rhamnosivorans</name>
    <dbReference type="NCBI Taxonomy" id="1229621"/>
    <lineage>
        <taxon>Bacteria</taxon>
        <taxon>Bacillati</taxon>
        <taxon>Bacillota</taxon>
        <taxon>Clostridia</taxon>
        <taxon>Lachnospirales</taxon>
        <taxon>Lachnospiraceae</taxon>
        <taxon>Anaerostipes</taxon>
    </lineage>
</organism>
<dbReference type="InterPro" id="IPR003439">
    <property type="entry name" value="ABC_transporter-like_ATP-bd"/>
</dbReference>